<comment type="similarity">
    <text evidence="3">Belongs to the TO family.</text>
</comment>
<accession>A0A1Q3FQP9</accession>
<feature type="chain" id="PRO_5010375208" evidence="4">
    <location>
        <begin position="20"/>
        <end position="243"/>
    </location>
</feature>
<dbReference type="Pfam" id="PF06585">
    <property type="entry name" value="JHBP"/>
    <property type="match status" value="1"/>
</dbReference>
<dbReference type="SMART" id="SM00700">
    <property type="entry name" value="JHBP"/>
    <property type="match status" value="1"/>
</dbReference>
<dbReference type="PANTHER" id="PTHR11008">
    <property type="entry name" value="PROTEIN TAKEOUT-LIKE PROTEIN"/>
    <property type="match status" value="1"/>
</dbReference>
<protein>
    <submittedName>
        <fullName evidence="5">Putative hemolymph juvenile hormone binding protein</fullName>
    </submittedName>
</protein>
<name>A0A1Q3FQP9_CULTA</name>
<dbReference type="Gene3D" id="3.15.10.30">
    <property type="entry name" value="Haemolymph juvenile hormone binding protein"/>
    <property type="match status" value="1"/>
</dbReference>
<dbReference type="PANTHER" id="PTHR11008:SF39">
    <property type="entry name" value="CIRCADIAN CLOCK-CONTROLLED PROTEIN-LIKE PROTEIN"/>
    <property type="match status" value="1"/>
</dbReference>
<sequence>MKFYVVGLVVVLCCGRGYARLAPILTACSSSDPGFEKCVKTVVERIRPAIATGNYGEGQPKAPPLEPISIDQMAIDRGSGFRCKLSDVKIQGAGDFAMRRVKLNKSEKMFNVSVRLPNMLVKGQYELDMQILVLRISGRGDFSLDLNNTLCNMQLKYFFKDDSTVQFQPVVVKLKFDKARFQLQNLFNGDPTLGRVGNEAINQDPHVLLDEVKPAFEESLGKYFTDIANAAVAGASEQEILPP</sequence>
<organism evidence="5">
    <name type="scientific">Culex tarsalis</name>
    <name type="common">Encephalitis mosquito</name>
    <dbReference type="NCBI Taxonomy" id="7177"/>
    <lineage>
        <taxon>Eukaryota</taxon>
        <taxon>Metazoa</taxon>
        <taxon>Ecdysozoa</taxon>
        <taxon>Arthropoda</taxon>
        <taxon>Hexapoda</taxon>
        <taxon>Insecta</taxon>
        <taxon>Pterygota</taxon>
        <taxon>Neoptera</taxon>
        <taxon>Endopterygota</taxon>
        <taxon>Diptera</taxon>
        <taxon>Nematocera</taxon>
        <taxon>Culicoidea</taxon>
        <taxon>Culicidae</taxon>
        <taxon>Culicinae</taxon>
        <taxon>Culicini</taxon>
        <taxon>Culex</taxon>
        <taxon>Culex</taxon>
    </lineage>
</organism>
<reference evidence="5" key="1">
    <citation type="submission" date="2017-01" db="EMBL/GenBank/DDBJ databases">
        <title>A deep insight into the sialotranscriptome of adult male and female Cluex tarsalis mosquitoes.</title>
        <authorList>
            <person name="Ribeiro J.M."/>
            <person name="Moreira F."/>
            <person name="Bernard K.A."/>
            <person name="Calvo E."/>
        </authorList>
    </citation>
    <scope>NUCLEOTIDE SEQUENCE</scope>
    <source>
        <strain evidence="5">Kern County</strain>
        <tissue evidence="5">Salivary glands</tissue>
    </source>
</reference>
<dbReference type="AlphaFoldDB" id="A0A1Q3FQP9"/>
<dbReference type="EMBL" id="GFDL01005217">
    <property type="protein sequence ID" value="JAV29828.1"/>
    <property type="molecule type" value="Transcribed_RNA"/>
</dbReference>
<dbReference type="InterPro" id="IPR038606">
    <property type="entry name" value="To_sf"/>
</dbReference>
<evidence type="ECO:0000256" key="4">
    <source>
        <dbReference type="SAM" id="SignalP"/>
    </source>
</evidence>
<evidence type="ECO:0000256" key="1">
    <source>
        <dbReference type="ARBA" id="ARBA00022729"/>
    </source>
</evidence>
<dbReference type="GO" id="GO:0007623">
    <property type="term" value="P:circadian rhythm"/>
    <property type="evidence" value="ECO:0007669"/>
    <property type="project" value="UniProtKB-ARBA"/>
</dbReference>
<dbReference type="FunFam" id="3.15.10.30:FF:000001">
    <property type="entry name" value="Takeout-like protein 1"/>
    <property type="match status" value="1"/>
</dbReference>
<dbReference type="GO" id="GO:0005615">
    <property type="term" value="C:extracellular space"/>
    <property type="evidence" value="ECO:0007669"/>
    <property type="project" value="TreeGrafter"/>
</dbReference>
<evidence type="ECO:0000256" key="2">
    <source>
        <dbReference type="ARBA" id="ARBA00023108"/>
    </source>
</evidence>
<dbReference type="InterPro" id="IPR010562">
    <property type="entry name" value="Haemolymph_juvenile_hormone-bd"/>
</dbReference>
<keyword evidence="1 4" id="KW-0732">Signal</keyword>
<keyword evidence="2" id="KW-0090">Biological rhythms</keyword>
<feature type="signal peptide" evidence="4">
    <location>
        <begin position="1"/>
        <end position="19"/>
    </location>
</feature>
<proteinExistence type="inferred from homology"/>
<evidence type="ECO:0000256" key="3">
    <source>
        <dbReference type="ARBA" id="ARBA00060902"/>
    </source>
</evidence>
<evidence type="ECO:0000313" key="5">
    <source>
        <dbReference type="EMBL" id="JAV29828.1"/>
    </source>
</evidence>